<comment type="caution">
    <text evidence="2">The sequence shown here is derived from an EMBL/GenBank/DDBJ whole genome shotgun (WGS) entry which is preliminary data.</text>
</comment>
<feature type="chain" id="PRO_5036736866" description="Glycosyl hydrolase family 79" evidence="1">
    <location>
        <begin position="34"/>
        <end position="524"/>
    </location>
</feature>
<keyword evidence="1" id="KW-0732">Signal</keyword>
<sequence>MPGNSLFKAAAASTLSVTLACLLSGCAPGSAVQATASRPQAAGPFATIAQIAEVDARFQSYNVEMVEVTGGRFWAPYGGPADEVYRMRGPADLTDTKLRALARALGPVYMRVSGTWANSTYIPAEGETLAEPPEGFNQVLTREQWRGVVDFSRAVEAQIVTSFPVSPGARDAEGVWRTQQAQRLLDLTREAGGQIAAAEFYNEPNASMVGGLPKGYDASDYARDFAIFDKWVRKAAPQMIVLGPGSVGEGALASAPVNGVSGLIRSQDMLAANPGRLDAVSYHFYGEVSQRCGARRGTSAQKAEALSPEWLDLTLREHDYYAGLRDRFEPGDPMWVTETAQAACGGSPWAASFLDSFRYVNQLGLLAQKGVKVVMHNTLAASDYALIDGDTLVPRPNYWVAVLWRRVMGTGVLAPPETSAEDLRLYAHCLAGAPGGVGLVAINLGDEARTVPTGTPTQVWTLQAASLDSGAVTVNGHSPGLAEDGTLTGLNPISSGDTIAVPGKTIVFAALPEAGNSACLKGPA</sequence>
<proteinExistence type="predicted"/>
<gene>
    <name evidence="2" type="ORF">I5E68_13785</name>
</gene>
<evidence type="ECO:0000313" key="2">
    <source>
        <dbReference type="EMBL" id="MBH0114014.1"/>
    </source>
</evidence>
<dbReference type="RefSeq" id="WP_197165028.1">
    <property type="nucleotide sequence ID" value="NZ_JADZGI010000002.1"/>
</dbReference>
<reference evidence="2" key="1">
    <citation type="submission" date="2020-11" db="EMBL/GenBank/DDBJ databases">
        <title>Novosphingobium aureum sp. nov., a marine bacterium isolated from sediment of a salt flat.</title>
        <authorList>
            <person name="Yoo Y."/>
            <person name="Kim J.-J."/>
        </authorList>
    </citation>
    <scope>NUCLEOTIDE SEQUENCE</scope>
    <source>
        <strain evidence="2">YJ-S2-02</strain>
    </source>
</reference>
<evidence type="ECO:0000256" key="1">
    <source>
        <dbReference type="SAM" id="SignalP"/>
    </source>
</evidence>
<accession>A0A931HEQ5</accession>
<dbReference type="InterPro" id="IPR017853">
    <property type="entry name" value="GH"/>
</dbReference>
<evidence type="ECO:0008006" key="4">
    <source>
        <dbReference type="Google" id="ProtNLM"/>
    </source>
</evidence>
<keyword evidence="3" id="KW-1185">Reference proteome</keyword>
<protein>
    <recommendedName>
        <fullName evidence="4">Glycosyl hydrolase family 79</fullName>
    </recommendedName>
</protein>
<dbReference type="Proteomes" id="UP000617634">
    <property type="component" value="Unassembled WGS sequence"/>
</dbReference>
<organism evidence="2 3">
    <name type="scientific">Novosphingobium aureum</name>
    <dbReference type="NCBI Taxonomy" id="2792964"/>
    <lineage>
        <taxon>Bacteria</taxon>
        <taxon>Pseudomonadati</taxon>
        <taxon>Pseudomonadota</taxon>
        <taxon>Alphaproteobacteria</taxon>
        <taxon>Sphingomonadales</taxon>
        <taxon>Sphingomonadaceae</taxon>
        <taxon>Novosphingobium</taxon>
    </lineage>
</organism>
<dbReference type="PANTHER" id="PTHR46145">
    <property type="entry name" value="HEPARANASE"/>
    <property type="match status" value="1"/>
</dbReference>
<evidence type="ECO:0000313" key="3">
    <source>
        <dbReference type="Proteomes" id="UP000617634"/>
    </source>
</evidence>
<dbReference type="Gene3D" id="3.20.20.80">
    <property type="entry name" value="Glycosidases"/>
    <property type="match status" value="1"/>
</dbReference>
<name>A0A931HEQ5_9SPHN</name>
<dbReference type="PANTHER" id="PTHR46145:SF4">
    <property type="entry name" value="HEPARANASE"/>
    <property type="match status" value="1"/>
</dbReference>
<dbReference type="AlphaFoldDB" id="A0A931HEQ5"/>
<dbReference type="SUPFAM" id="SSF51445">
    <property type="entry name" value="(Trans)glycosidases"/>
    <property type="match status" value="1"/>
</dbReference>
<dbReference type="EMBL" id="JADZGI010000002">
    <property type="protein sequence ID" value="MBH0114014.1"/>
    <property type="molecule type" value="Genomic_DNA"/>
</dbReference>
<feature type="signal peptide" evidence="1">
    <location>
        <begin position="1"/>
        <end position="33"/>
    </location>
</feature>